<evidence type="ECO:0000313" key="4">
    <source>
        <dbReference type="Proteomes" id="UP000195918"/>
    </source>
</evidence>
<dbReference type="Proteomes" id="UP000195918">
    <property type="component" value="Unassembled WGS sequence"/>
</dbReference>
<dbReference type="EMBL" id="FWFD01000007">
    <property type="protein sequence ID" value="SLM85200.1"/>
    <property type="molecule type" value="Genomic_DNA"/>
</dbReference>
<gene>
    <name evidence="3" type="ORF">FM121_03815</name>
</gene>
<dbReference type="RefSeq" id="WP_086950832.1">
    <property type="nucleotide sequence ID" value="NZ_FWFD01000007.1"/>
</dbReference>
<accession>A0A1X6WLQ5</accession>
<dbReference type="Pfam" id="PF06949">
    <property type="entry name" value="DUF1292"/>
    <property type="match status" value="1"/>
</dbReference>
<dbReference type="NCBIfam" id="NF010215">
    <property type="entry name" value="PRK13678.1-2"/>
    <property type="match status" value="1"/>
</dbReference>
<dbReference type="InterPro" id="IPR009711">
    <property type="entry name" value="UPF0473"/>
</dbReference>
<keyword evidence="4" id="KW-1185">Reference proteome</keyword>
<comment type="similarity">
    <text evidence="1 2">Belongs to the UPF0473 family.</text>
</comment>
<reference evidence="4" key="1">
    <citation type="submission" date="2017-02" db="EMBL/GenBank/DDBJ databases">
        <authorList>
            <person name="Dridi B."/>
        </authorList>
    </citation>
    <scope>NUCLEOTIDE SEQUENCE [LARGE SCALE GENOMIC DNA]</scope>
    <source>
        <strain evidence="4">bH819</strain>
    </source>
</reference>
<dbReference type="PANTHER" id="PTHR40066">
    <property type="entry name" value="UPF0473 PROTEIN CBO2561/CLC_2432"/>
    <property type="match status" value="1"/>
</dbReference>
<evidence type="ECO:0000256" key="2">
    <source>
        <dbReference type="HAMAP-Rule" id="MF_01448"/>
    </source>
</evidence>
<sequence>MTDKHVHDENCNHDHDHIHDAEDLITLIDDEGNEVLFRIHLTIDGQEEYGKDYVLLYDASTPENEEVELLAYAYEQKDGETEGRLTEIETEAEWEMIEEVFNTFEAEELED</sequence>
<proteinExistence type="inferred from homology"/>
<protein>
    <recommendedName>
        <fullName evidence="2">UPF0473 protein FM121_03815</fullName>
    </recommendedName>
</protein>
<dbReference type="HAMAP" id="MF_01448">
    <property type="entry name" value="UPF0473"/>
    <property type="match status" value="1"/>
</dbReference>
<evidence type="ECO:0000313" key="3">
    <source>
        <dbReference type="EMBL" id="SLM85200.1"/>
    </source>
</evidence>
<evidence type="ECO:0000256" key="1">
    <source>
        <dbReference type="ARBA" id="ARBA00008439"/>
    </source>
</evidence>
<dbReference type="OrthoDB" id="2086132at2"/>
<organism evidence="3 4">
    <name type="scientific">Vagococcus fluvialis bH819</name>
    <dbReference type="NCBI Taxonomy" id="1255619"/>
    <lineage>
        <taxon>Bacteria</taxon>
        <taxon>Bacillati</taxon>
        <taxon>Bacillota</taxon>
        <taxon>Bacilli</taxon>
        <taxon>Lactobacillales</taxon>
        <taxon>Enterococcaceae</taxon>
        <taxon>Vagococcus</taxon>
    </lineage>
</organism>
<name>A0A1X6WLQ5_9ENTE</name>
<dbReference type="PANTHER" id="PTHR40066:SF1">
    <property type="entry name" value="UPF0473 PROTEIN CBO2561_CLC_2432"/>
    <property type="match status" value="1"/>
</dbReference>
<dbReference type="AlphaFoldDB" id="A0A1X6WLQ5"/>